<dbReference type="InterPro" id="IPR050179">
    <property type="entry name" value="Trans_hexapeptide_repeat"/>
</dbReference>
<proteinExistence type="predicted"/>
<dbReference type="InterPro" id="IPR011004">
    <property type="entry name" value="Trimer_LpxA-like_sf"/>
</dbReference>
<evidence type="ECO:0000313" key="4">
    <source>
        <dbReference type="Proteomes" id="UP000539146"/>
    </source>
</evidence>
<feature type="domain" description="PglD N-terminal" evidence="2">
    <location>
        <begin position="7"/>
        <end position="82"/>
    </location>
</feature>
<dbReference type="Gene3D" id="3.40.50.20">
    <property type="match status" value="1"/>
</dbReference>
<organism evidence="3 4">
    <name type="scientific">Curtobacterium citreum</name>
    <dbReference type="NCBI Taxonomy" id="2036"/>
    <lineage>
        <taxon>Bacteria</taxon>
        <taxon>Bacillati</taxon>
        <taxon>Actinomycetota</taxon>
        <taxon>Actinomycetes</taxon>
        <taxon>Micrococcales</taxon>
        <taxon>Microbacteriaceae</taxon>
        <taxon>Curtobacterium</taxon>
    </lineage>
</organism>
<dbReference type="InterPro" id="IPR020019">
    <property type="entry name" value="AcTrfase_PglD-like"/>
</dbReference>
<dbReference type="GO" id="GO:0016740">
    <property type="term" value="F:transferase activity"/>
    <property type="evidence" value="ECO:0007669"/>
    <property type="project" value="UniProtKB-KW"/>
</dbReference>
<reference evidence="3 4" key="1">
    <citation type="submission" date="2020-05" db="EMBL/GenBank/DDBJ databases">
        <title>Genome Sequencing of Type Strains.</title>
        <authorList>
            <person name="Lemaire J.F."/>
            <person name="Inderbitzin P."/>
            <person name="Gregorio O.A."/>
            <person name="Collins S.B."/>
            <person name="Wespe N."/>
            <person name="Knight-Connoni V."/>
        </authorList>
    </citation>
    <scope>NUCLEOTIDE SEQUENCE [LARGE SCALE GENOMIC DNA]</scope>
    <source>
        <strain evidence="3 4">DSM 20512</strain>
    </source>
</reference>
<dbReference type="InterPro" id="IPR041561">
    <property type="entry name" value="PglD_N"/>
</dbReference>
<keyword evidence="3" id="KW-0808">Transferase</keyword>
<dbReference type="EMBL" id="JABMCG010000076">
    <property type="protein sequence ID" value="NUU27131.1"/>
    <property type="molecule type" value="Genomic_DNA"/>
</dbReference>
<gene>
    <name evidence="3" type="ORF">HP467_03235</name>
</gene>
<dbReference type="Proteomes" id="UP000539146">
    <property type="component" value="Unassembled WGS sequence"/>
</dbReference>
<accession>A0A850DQB7</accession>
<dbReference type="AlphaFoldDB" id="A0A850DQB7"/>
<evidence type="ECO:0000259" key="2">
    <source>
        <dbReference type="Pfam" id="PF17836"/>
    </source>
</evidence>
<dbReference type="PANTHER" id="PTHR43300">
    <property type="entry name" value="ACETYLTRANSFERASE"/>
    <property type="match status" value="1"/>
</dbReference>
<comment type="caution">
    <text evidence="3">The sequence shown here is derived from an EMBL/GenBank/DDBJ whole genome shotgun (WGS) entry which is preliminary data.</text>
</comment>
<evidence type="ECO:0000256" key="1">
    <source>
        <dbReference type="PIRSR" id="PIRSR620019-1"/>
    </source>
</evidence>
<sequence>MTGKGAITIIGGGGFGRETADVVRAAGLEVLGVVDDAPSPSALQVLDRMGILHLGDLTTWLIDAEDAHYVIAINDPAVRASIDQRATAAGAVAATVVHPSASVGSLVELGPGAVICASAVIGSHVRAGRHLHCNPGAVVGHDVSLGDHVSLNPRATVSGTVSIGARTVVGAGAVVLQDRTIGADAVVAASACVTRDVTGRTTVVGVPARPR</sequence>
<evidence type="ECO:0000313" key="3">
    <source>
        <dbReference type="EMBL" id="NUU27131.1"/>
    </source>
</evidence>
<protein>
    <submittedName>
        <fullName evidence="3">NeuD/PglB/VioB family sugar acetyltransferase</fullName>
    </submittedName>
</protein>
<name>A0A850DQB7_9MICO</name>
<dbReference type="RefSeq" id="WP_175325202.1">
    <property type="nucleotide sequence ID" value="NZ_BAAAWP010000001.1"/>
</dbReference>
<dbReference type="Gene3D" id="2.160.10.10">
    <property type="entry name" value="Hexapeptide repeat proteins"/>
    <property type="match status" value="1"/>
</dbReference>
<dbReference type="NCBIfam" id="TIGR03570">
    <property type="entry name" value="NeuD_NnaD"/>
    <property type="match status" value="1"/>
</dbReference>
<dbReference type="Pfam" id="PF17836">
    <property type="entry name" value="PglD_N"/>
    <property type="match status" value="1"/>
</dbReference>
<feature type="site" description="Increases basicity of active site His" evidence="1">
    <location>
        <position position="142"/>
    </location>
</feature>
<dbReference type="CDD" id="cd03360">
    <property type="entry name" value="LbH_AT_putative"/>
    <property type="match status" value="1"/>
</dbReference>
<dbReference type="SUPFAM" id="SSF51161">
    <property type="entry name" value="Trimeric LpxA-like enzymes"/>
    <property type="match status" value="1"/>
</dbReference>
<dbReference type="PANTHER" id="PTHR43300:SF7">
    <property type="entry name" value="UDP-N-ACETYLBACILLOSAMINE N-ACETYLTRANSFERASE"/>
    <property type="match status" value="1"/>
</dbReference>
<feature type="active site" description="Proton acceptor" evidence="1">
    <location>
        <position position="141"/>
    </location>
</feature>